<accession>A0A830H9L3</accession>
<evidence type="ECO:0000313" key="3">
    <source>
        <dbReference type="Proteomes" id="UP000660262"/>
    </source>
</evidence>
<dbReference type="AlphaFoldDB" id="A0A830H9L3"/>
<sequence>MVHKRCRETEAPGSGSQTQHITPVPGIDVGDFQHQNALGHHQHQQMQHQHQHNLAHANLNNTGGSAEDEHLLTRQFKRLHTGVAPVWTDPVSVQSQHNKLDAARHMQPQPRPTQTPTQHNACCSYETINAMLGRLHVERESRIGRQKQAQPF</sequence>
<evidence type="ECO:0000256" key="1">
    <source>
        <dbReference type="SAM" id="MobiDB-lite"/>
    </source>
</evidence>
<evidence type="ECO:0000313" key="2">
    <source>
        <dbReference type="EMBL" id="GHP03302.1"/>
    </source>
</evidence>
<name>A0A830H9L3_9CHLO</name>
<comment type="caution">
    <text evidence="2">The sequence shown here is derived from an EMBL/GenBank/DDBJ whole genome shotgun (WGS) entry which is preliminary data.</text>
</comment>
<dbReference type="Proteomes" id="UP000660262">
    <property type="component" value="Unassembled WGS sequence"/>
</dbReference>
<feature type="region of interest" description="Disordered" evidence="1">
    <location>
        <begin position="1"/>
        <end position="21"/>
    </location>
</feature>
<reference evidence="2" key="1">
    <citation type="submission" date="2020-10" db="EMBL/GenBank/DDBJ databases">
        <title>Unveiling of a novel bifunctional photoreceptor, Dualchrome1, isolated from a cosmopolitan green alga.</title>
        <authorList>
            <person name="Suzuki S."/>
            <person name="Kawachi M."/>
        </authorList>
    </citation>
    <scope>NUCLEOTIDE SEQUENCE</scope>
    <source>
        <strain evidence="2">NIES 2893</strain>
    </source>
</reference>
<keyword evidence="3" id="KW-1185">Reference proteome</keyword>
<feature type="region of interest" description="Disordered" evidence="1">
    <location>
        <begin position="100"/>
        <end position="119"/>
    </location>
</feature>
<gene>
    <name evidence="2" type="ORF">PPROV_000205700</name>
</gene>
<dbReference type="EMBL" id="BNJQ01000005">
    <property type="protein sequence ID" value="GHP03302.1"/>
    <property type="molecule type" value="Genomic_DNA"/>
</dbReference>
<protein>
    <submittedName>
        <fullName evidence="2">Uncharacterized protein</fullName>
    </submittedName>
</protein>
<proteinExistence type="predicted"/>
<organism evidence="2 3">
    <name type="scientific">Pycnococcus provasolii</name>
    <dbReference type="NCBI Taxonomy" id="41880"/>
    <lineage>
        <taxon>Eukaryota</taxon>
        <taxon>Viridiplantae</taxon>
        <taxon>Chlorophyta</taxon>
        <taxon>Pseudoscourfieldiophyceae</taxon>
        <taxon>Pseudoscourfieldiales</taxon>
        <taxon>Pycnococcaceae</taxon>
        <taxon>Pycnococcus</taxon>
    </lineage>
</organism>